<accession>A0A5W7S2S5</accession>
<feature type="chain" id="PRO_5024900644" evidence="1">
    <location>
        <begin position="20"/>
        <end position="227"/>
    </location>
</feature>
<dbReference type="NCBIfam" id="TIGR03759">
    <property type="entry name" value="conj_TIGR03759"/>
    <property type="match status" value="1"/>
</dbReference>
<dbReference type="AlphaFoldDB" id="A0A5W7S2S5"/>
<reference evidence="2" key="1">
    <citation type="submission" date="2018-07" db="EMBL/GenBank/DDBJ databases">
        <authorList>
            <person name="Ashton P.M."/>
            <person name="Dallman T."/>
            <person name="Nair S."/>
            <person name="De Pinna E."/>
            <person name="Peters T."/>
            <person name="Grant K."/>
        </authorList>
    </citation>
    <scope>NUCLEOTIDE SEQUENCE</scope>
    <source>
        <strain evidence="2">242348</strain>
    </source>
</reference>
<feature type="signal peptide" evidence="1">
    <location>
        <begin position="1"/>
        <end position="19"/>
    </location>
</feature>
<gene>
    <name evidence="2" type="ORF">DTU03_18060</name>
</gene>
<dbReference type="InterPro" id="IPR022293">
    <property type="entry name" value="Integrating-conj_element"/>
</dbReference>
<sequence length="227" mass="25768">MKLKILMFMLTVTAPLAQAENETATEIQKSAEKSLSVTATAQQWGLSQEEWSRYEALKKSERGIWSPSLDPLTTLGVEATTDAERRKYADLLVEKEALRVEKELAFQRAYDEAWKRRFPDLMPVTAATMADKTARMAVFVRENCPPCDARLKSLLTAGNPLDIWLVGSNNDDARLKRWAATQHIDTTRVQRREITLNHDAGRWLHYGQGKMPSVLEKRGEAWLPVTP</sequence>
<organism evidence="2">
    <name type="scientific">Salmonella enterica subsp. enterica serovar Kintambo</name>
    <dbReference type="NCBI Taxonomy" id="1192730"/>
    <lineage>
        <taxon>Bacteria</taxon>
        <taxon>Pseudomonadati</taxon>
        <taxon>Pseudomonadota</taxon>
        <taxon>Gammaproteobacteria</taxon>
        <taxon>Enterobacterales</taxon>
        <taxon>Enterobacteriaceae</taxon>
        <taxon>Salmonella</taxon>
    </lineage>
</organism>
<evidence type="ECO:0000256" key="1">
    <source>
        <dbReference type="SAM" id="SignalP"/>
    </source>
</evidence>
<name>A0A5W7S2S5_SALET</name>
<proteinExistence type="predicted"/>
<comment type="caution">
    <text evidence="2">The sequence shown here is derived from an EMBL/GenBank/DDBJ whole genome shotgun (WGS) entry which is preliminary data.</text>
</comment>
<evidence type="ECO:0000313" key="2">
    <source>
        <dbReference type="EMBL" id="EBX8629385.1"/>
    </source>
</evidence>
<keyword evidence="1" id="KW-0732">Signal</keyword>
<dbReference type="EMBL" id="AAHMLI010000023">
    <property type="protein sequence ID" value="EBX8629385.1"/>
    <property type="molecule type" value="Genomic_DNA"/>
</dbReference>
<protein>
    <submittedName>
        <fullName evidence="2">TIGR03759 family integrating conjugative element protein</fullName>
    </submittedName>
</protein>